<gene>
    <name evidence="2" type="ORF">FA15DRAFT_600129</name>
</gene>
<reference evidence="2 3" key="1">
    <citation type="journal article" date="2019" name="Nat. Ecol. Evol.">
        <title>Megaphylogeny resolves global patterns of mushroom evolution.</title>
        <authorList>
            <person name="Varga T."/>
            <person name="Krizsan K."/>
            <person name="Foldi C."/>
            <person name="Dima B."/>
            <person name="Sanchez-Garcia M."/>
            <person name="Sanchez-Ramirez S."/>
            <person name="Szollosi G.J."/>
            <person name="Szarkandi J.G."/>
            <person name="Papp V."/>
            <person name="Albert L."/>
            <person name="Andreopoulos W."/>
            <person name="Angelini C."/>
            <person name="Antonin V."/>
            <person name="Barry K.W."/>
            <person name="Bougher N.L."/>
            <person name="Buchanan P."/>
            <person name="Buyck B."/>
            <person name="Bense V."/>
            <person name="Catcheside P."/>
            <person name="Chovatia M."/>
            <person name="Cooper J."/>
            <person name="Damon W."/>
            <person name="Desjardin D."/>
            <person name="Finy P."/>
            <person name="Geml J."/>
            <person name="Haridas S."/>
            <person name="Hughes K."/>
            <person name="Justo A."/>
            <person name="Karasinski D."/>
            <person name="Kautmanova I."/>
            <person name="Kiss B."/>
            <person name="Kocsube S."/>
            <person name="Kotiranta H."/>
            <person name="LaButti K.M."/>
            <person name="Lechner B.E."/>
            <person name="Liimatainen K."/>
            <person name="Lipzen A."/>
            <person name="Lukacs Z."/>
            <person name="Mihaltcheva S."/>
            <person name="Morgado L.N."/>
            <person name="Niskanen T."/>
            <person name="Noordeloos M.E."/>
            <person name="Ohm R.A."/>
            <person name="Ortiz-Santana B."/>
            <person name="Ovrebo C."/>
            <person name="Racz N."/>
            <person name="Riley R."/>
            <person name="Savchenko A."/>
            <person name="Shiryaev A."/>
            <person name="Soop K."/>
            <person name="Spirin V."/>
            <person name="Szebenyi C."/>
            <person name="Tomsovsky M."/>
            <person name="Tulloss R.E."/>
            <person name="Uehling J."/>
            <person name="Grigoriev I.V."/>
            <person name="Vagvolgyi C."/>
            <person name="Papp T."/>
            <person name="Martin F.M."/>
            <person name="Miettinen O."/>
            <person name="Hibbett D.S."/>
            <person name="Nagy L.G."/>
        </authorList>
    </citation>
    <scope>NUCLEOTIDE SEQUENCE [LARGE SCALE GENOMIC DNA]</scope>
    <source>
        <strain evidence="2 3">CBS 121175</strain>
    </source>
</reference>
<feature type="non-terminal residue" evidence="2">
    <location>
        <position position="1"/>
    </location>
</feature>
<keyword evidence="1" id="KW-0472">Membrane</keyword>
<feature type="transmembrane region" description="Helical" evidence="1">
    <location>
        <begin position="15"/>
        <end position="36"/>
    </location>
</feature>
<dbReference type="AlphaFoldDB" id="A0A5C3KJ26"/>
<evidence type="ECO:0000256" key="1">
    <source>
        <dbReference type="SAM" id="Phobius"/>
    </source>
</evidence>
<accession>A0A5C3KJ26</accession>
<keyword evidence="1" id="KW-1133">Transmembrane helix</keyword>
<dbReference type="Proteomes" id="UP000307440">
    <property type="component" value="Unassembled WGS sequence"/>
</dbReference>
<evidence type="ECO:0000313" key="2">
    <source>
        <dbReference type="EMBL" id="TFK20196.1"/>
    </source>
</evidence>
<sequence>INNAVAYFIQEHGRLTMNCMLVASNAISSLIVLVLLDSAIEHRPRLLDLQPWRYLHKQHIQYSQTITTDHAIQVTRFPRDSECILDFTYTIMYSKESDHHRTLPPNLLLSHMAGRNTRVLGNILICKTTNSSYLVDLQPDDAVFMQQVLIAYAVDYGIEQNDGD</sequence>
<keyword evidence="1" id="KW-0812">Transmembrane</keyword>
<keyword evidence="3" id="KW-1185">Reference proteome</keyword>
<protein>
    <submittedName>
        <fullName evidence="2">Uncharacterized protein</fullName>
    </submittedName>
</protein>
<name>A0A5C3KJ26_COPMA</name>
<evidence type="ECO:0000313" key="3">
    <source>
        <dbReference type="Proteomes" id="UP000307440"/>
    </source>
</evidence>
<proteinExistence type="predicted"/>
<dbReference type="EMBL" id="ML210308">
    <property type="protein sequence ID" value="TFK20196.1"/>
    <property type="molecule type" value="Genomic_DNA"/>
</dbReference>
<organism evidence="2 3">
    <name type="scientific">Coprinopsis marcescibilis</name>
    <name type="common">Agaric fungus</name>
    <name type="synonym">Psathyrella marcescibilis</name>
    <dbReference type="NCBI Taxonomy" id="230819"/>
    <lineage>
        <taxon>Eukaryota</taxon>
        <taxon>Fungi</taxon>
        <taxon>Dikarya</taxon>
        <taxon>Basidiomycota</taxon>
        <taxon>Agaricomycotina</taxon>
        <taxon>Agaricomycetes</taxon>
        <taxon>Agaricomycetidae</taxon>
        <taxon>Agaricales</taxon>
        <taxon>Agaricineae</taxon>
        <taxon>Psathyrellaceae</taxon>
        <taxon>Coprinopsis</taxon>
    </lineage>
</organism>